<reference evidence="2 3" key="1">
    <citation type="submission" date="2016-07" db="EMBL/GenBank/DDBJ databases">
        <title>Caryophanon tenue genome sequencing.</title>
        <authorList>
            <person name="Verma A."/>
            <person name="Pal Y."/>
            <person name="Krishnamurthi S."/>
        </authorList>
    </citation>
    <scope>NUCLEOTIDE SEQUENCE [LARGE SCALE GENOMIC DNA]</scope>
    <source>
        <strain evidence="2 3">DSM 14152</strain>
    </source>
</reference>
<accession>A0A1C0YIA3</accession>
<comment type="caution">
    <text evidence="2">The sequence shown here is derived from an EMBL/GenBank/DDBJ whole genome shotgun (WGS) entry which is preliminary data.</text>
</comment>
<dbReference type="OrthoDB" id="9778740at2"/>
<keyword evidence="3" id="KW-1185">Reference proteome</keyword>
<dbReference type="Gene3D" id="3.50.50.60">
    <property type="entry name" value="FAD/NAD(P)-binding domain"/>
    <property type="match status" value="1"/>
</dbReference>
<dbReference type="AlphaFoldDB" id="A0A1C0YIA3"/>
<dbReference type="PANTHER" id="PTHR43539">
    <property type="entry name" value="FLAVIN-BINDING MONOOXYGENASE-LIKE PROTEIN (AFU_ORTHOLOGUE AFUA_4G09220)"/>
    <property type="match status" value="1"/>
</dbReference>
<dbReference type="EMBL" id="MASJ01000007">
    <property type="protein sequence ID" value="OCS86900.1"/>
    <property type="molecule type" value="Genomic_DNA"/>
</dbReference>
<evidence type="ECO:0000313" key="2">
    <source>
        <dbReference type="EMBL" id="OCS86900.1"/>
    </source>
</evidence>
<dbReference type="InterPro" id="IPR050982">
    <property type="entry name" value="Auxin_biosynth/cation_transpt"/>
</dbReference>
<gene>
    <name evidence="2" type="ORF">A6M13_11925</name>
</gene>
<name>A0A1C0YIA3_9BACL</name>
<dbReference type="Proteomes" id="UP000093199">
    <property type="component" value="Unassembled WGS sequence"/>
</dbReference>
<dbReference type="GO" id="GO:0050660">
    <property type="term" value="F:flavin adenine dinucleotide binding"/>
    <property type="evidence" value="ECO:0007669"/>
    <property type="project" value="TreeGrafter"/>
</dbReference>
<organism evidence="2 3">
    <name type="scientific">Caryophanon tenue</name>
    <dbReference type="NCBI Taxonomy" id="33978"/>
    <lineage>
        <taxon>Bacteria</taxon>
        <taxon>Bacillati</taxon>
        <taxon>Bacillota</taxon>
        <taxon>Bacilli</taxon>
        <taxon>Bacillales</taxon>
        <taxon>Caryophanaceae</taxon>
        <taxon>Caryophanon</taxon>
    </lineage>
</organism>
<dbReference type="Pfam" id="PF13738">
    <property type="entry name" value="Pyr_redox_3"/>
    <property type="match status" value="1"/>
</dbReference>
<sequence length="473" mass="53726">MHMLQQLNEQIQRELQWINFDAPDWTTATTFEGQHVYDVVIIGGGQSGLATAFALKKERISNIIVLDENPEGYEGPWETYARMVTLRTPKHITSVDLGHASLTYQAWHTAKFGQASWDALDKIPRSLWMQYLRWYREVLQLPIQNDTKVDVIEPLLNGMHRVCTGQTSIIARKVVLATGIQGGGEWHVPPTIKESIPKNYYAHTSEIIDMAALKNKRVAIIGGGASAFDNAYYTLQQGVQQAHVFVRRQEMPRVNPIRQMEQSGLIERFHALRDDEKYAAIAHFFRYNQPPTNDTFRRAASYEGFALHTNSPILHVQETGKKEVAITTPHGTYHYDFIIVSTGLLTNPALRPELRLVEQHIARWSDCYKAPETMKHPLIELHPYLQKGFEFTGRTPQGQDMLHGLFLFNYGALPSCGLVASALSGMRFGVPRLVAAIADQLFLDNRQQIVRDFLAYDVEEFVADEELHVTTNV</sequence>
<keyword evidence="2" id="KW-0503">Monooxygenase</keyword>
<dbReference type="SUPFAM" id="SSF51905">
    <property type="entry name" value="FAD/NAD(P)-binding domain"/>
    <property type="match status" value="1"/>
</dbReference>
<evidence type="ECO:0000256" key="1">
    <source>
        <dbReference type="ARBA" id="ARBA00023002"/>
    </source>
</evidence>
<evidence type="ECO:0000313" key="3">
    <source>
        <dbReference type="Proteomes" id="UP000093199"/>
    </source>
</evidence>
<keyword evidence="1" id="KW-0560">Oxidoreductase</keyword>
<protein>
    <submittedName>
        <fullName evidence="2">Monooxygenase</fullName>
    </submittedName>
</protein>
<proteinExistence type="predicted"/>
<dbReference type="PANTHER" id="PTHR43539:SF91">
    <property type="entry name" value="FAD-DEPENDENT URATE HYDROXYLASE"/>
    <property type="match status" value="1"/>
</dbReference>
<dbReference type="PRINTS" id="PR00368">
    <property type="entry name" value="FADPNR"/>
</dbReference>
<dbReference type="InterPro" id="IPR036188">
    <property type="entry name" value="FAD/NAD-bd_sf"/>
</dbReference>
<dbReference type="GO" id="GO:0004497">
    <property type="term" value="F:monooxygenase activity"/>
    <property type="evidence" value="ECO:0007669"/>
    <property type="project" value="UniProtKB-KW"/>
</dbReference>
<dbReference type="STRING" id="33978.A6M13_11925"/>